<evidence type="ECO:0000259" key="11">
    <source>
        <dbReference type="Pfam" id="PF05279"/>
    </source>
</evidence>
<comment type="caution">
    <text evidence="12">The sequence shown here is derived from an EMBL/GenBank/DDBJ whole genome shotgun (WGS) entry which is preliminary data.</text>
</comment>
<accession>A0AAW0Q918</accession>
<evidence type="ECO:0000256" key="8">
    <source>
        <dbReference type="ARBA" id="ARBA00037847"/>
    </source>
</evidence>
<keyword evidence="7" id="KW-0325">Glycoprotein</keyword>
<dbReference type="GO" id="GO:0005783">
    <property type="term" value="C:endoplasmic reticulum"/>
    <property type="evidence" value="ECO:0007669"/>
    <property type="project" value="TreeGrafter"/>
</dbReference>
<dbReference type="GO" id="GO:0016020">
    <property type="term" value="C:membrane"/>
    <property type="evidence" value="ECO:0007669"/>
    <property type="project" value="UniProtKB-SubCell"/>
</dbReference>
<reference evidence="13" key="1">
    <citation type="submission" date="2024-04" db="EMBL/GenBank/DDBJ databases">
        <title>Salinicola lusitanus LLJ914,a marine bacterium isolated from the Okinawa Trough.</title>
        <authorList>
            <person name="Li J."/>
        </authorList>
    </citation>
    <scope>NUCLEOTIDE SEQUENCE [LARGE SCALE GENOMIC DNA]</scope>
</reference>
<feature type="domain" description="Aspartyl beta-hydroxylase/Triadin" evidence="11">
    <location>
        <begin position="84"/>
        <end position="166"/>
    </location>
</feature>
<name>A0AAW0Q918_9GOBI</name>
<dbReference type="AlphaFoldDB" id="A0AAW0Q918"/>
<evidence type="ECO:0000313" key="12">
    <source>
        <dbReference type="EMBL" id="KAK7944380.1"/>
    </source>
</evidence>
<keyword evidence="13" id="KW-1185">Reference proteome</keyword>
<evidence type="ECO:0000256" key="4">
    <source>
        <dbReference type="ARBA" id="ARBA00022989"/>
    </source>
</evidence>
<keyword evidence="2" id="KW-0597">Phosphoprotein</keyword>
<dbReference type="EMBL" id="JBBPFD010000001">
    <property type="protein sequence ID" value="KAK7944380.1"/>
    <property type="molecule type" value="Genomic_DNA"/>
</dbReference>
<keyword evidence="6" id="KW-1015">Disulfide bond</keyword>
<comment type="subcellular location">
    <subcellularLocation>
        <location evidence="8">Endomembrane system</location>
        <topology evidence="8">Single-pass membrane protein</topology>
    </subcellularLocation>
    <subcellularLocation>
        <location evidence="1">Membrane</location>
        <topology evidence="1">Single-pass type II membrane protein</topology>
    </subcellularLocation>
</comment>
<evidence type="ECO:0000256" key="10">
    <source>
        <dbReference type="SAM" id="Phobius"/>
    </source>
</evidence>
<keyword evidence="5 10" id="KW-0472">Membrane</keyword>
<dbReference type="InterPro" id="IPR007943">
    <property type="entry name" value="Asp-B-hydro/Triadin_dom"/>
</dbReference>
<organism evidence="12 13">
    <name type="scientific">Mugilogobius chulae</name>
    <name type="common">yellowstripe goby</name>
    <dbReference type="NCBI Taxonomy" id="88201"/>
    <lineage>
        <taxon>Eukaryota</taxon>
        <taxon>Metazoa</taxon>
        <taxon>Chordata</taxon>
        <taxon>Craniata</taxon>
        <taxon>Vertebrata</taxon>
        <taxon>Euteleostomi</taxon>
        <taxon>Actinopterygii</taxon>
        <taxon>Neopterygii</taxon>
        <taxon>Teleostei</taxon>
        <taxon>Neoteleostei</taxon>
        <taxon>Acanthomorphata</taxon>
        <taxon>Gobiaria</taxon>
        <taxon>Gobiiformes</taxon>
        <taxon>Gobioidei</taxon>
        <taxon>Gobiidae</taxon>
        <taxon>Gobionellinae</taxon>
        <taxon>Mugilogobius</taxon>
    </lineage>
</organism>
<evidence type="ECO:0000256" key="9">
    <source>
        <dbReference type="SAM" id="MobiDB-lite"/>
    </source>
</evidence>
<feature type="transmembrane region" description="Helical" evidence="10">
    <location>
        <begin position="97"/>
        <end position="121"/>
    </location>
</feature>
<dbReference type="Proteomes" id="UP001460270">
    <property type="component" value="Unassembled WGS sequence"/>
</dbReference>
<feature type="compositionally biased region" description="Basic and acidic residues" evidence="9">
    <location>
        <begin position="182"/>
        <end position="194"/>
    </location>
</feature>
<evidence type="ECO:0000313" key="13">
    <source>
        <dbReference type="Proteomes" id="UP001460270"/>
    </source>
</evidence>
<feature type="region of interest" description="Disordered" evidence="9">
    <location>
        <begin position="182"/>
        <end position="219"/>
    </location>
</feature>
<evidence type="ECO:0000256" key="5">
    <source>
        <dbReference type="ARBA" id="ARBA00023136"/>
    </source>
</evidence>
<keyword evidence="4 10" id="KW-1133">Transmembrane helix</keyword>
<sequence length="219" mass="24096">MCNSLCEAMRLGLSILLVSQWREWKQGRVQQERRSGDETEFSSKESSFCISESLQFEQDDMAAKKNAKAAKAKDGAKPAVANKNGKKSESSSGGGSFFTWFIVLALLGVWTSVAVVYFDLVDYQGVLDKAKGIQINLSEALQGKLVAYDTDGDGDFDVEDAKILLGLKEKAVVVQTREEAAAPVEAHQRNRLSKDVSATSPERMNETRTNYPQVFSELA</sequence>
<evidence type="ECO:0000256" key="6">
    <source>
        <dbReference type="ARBA" id="ARBA00023157"/>
    </source>
</evidence>
<evidence type="ECO:0000256" key="2">
    <source>
        <dbReference type="ARBA" id="ARBA00022553"/>
    </source>
</evidence>
<evidence type="ECO:0000256" key="1">
    <source>
        <dbReference type="ARBA" id="ARBA00004606"/>
    </source>
</evidence>
<dbReference type="GO" id="GO:0062101">
    <property type="term" value="F:peptidyl-aspartic acid 3-dioxygenase activity"/>
    <property type="evidence" value="ECO:0007669"/>
    <property type="project" value="InterPro"/>
</dbReference>
<dbReference type="PANTHER" id="PTHR12366:SF32">
    <property type="entry name" value="ASPARTATE BETA-HYDROXYLASE ISOFORM X1"/>
    <property type="match status" value="1"/>
</dbReference>
<evidence type="ECO:0000256" key="7">
    <source>
        <dbReference type="ARBA" id="ARBA00023180"/>
    </source>
</evidence>
<feature type="compositionally biased region" description="Polar residues" evidence="9">
    <location>
        <begin position="196"/>
        <end position="213"/>
    </location>
</feature>
<protein>
    <recommendedName>
        <fullName evidence="11">Aspartyl beta-hydroxylase/Triadin domain-containing protein</fullName>
    </recommendedName>
</protein>
<evidence type="ECO:0000256" key="3">
    <source>
        <dbReference type="ARBA" id="ARBA00022692"/>
    </source>
</evidence>
<gene>
    <name evidence="12" type="ORF">WMY93_000108</name>
</gene>
<feature type="region of interest" description="Disordered" evidence="9">
    <location>
        <begin position="67"/>
        <end position="93"/>
    </location>
</feature>
<proteinExistence type="predicted"/>
<dbReference type="InterPro" id="IPR039038">
    <property type="entry name" value="ASPH"/>
</dbReference>
<keyword evidence="3 10" id="KW-0812">Transmembrane</keyword>
<dbReference type="Pfam" id="PF05279">
    <property type="entry name" value="Asp-B-Hydro_N"/>
    <property type="match status" value="1"/>
</dbReference>
<dbReference type="PANTHER" id="PTHR12366">
    <property type="entry name" value="ASPARTYL/ASPARAGINYL BETA-HYDROXYLASE"/>
    <property type="match status" value="1"/>
</dbReference>